<dbReference type="GO" id="GO:0004800">
    <property type="term" value="F:thyroxine 5'-deiodinase activity"/>
    <property type="evidence" value="ECO:0007669"/>
    <property type="project" value="InterPro"/>
</dbReference>
<keyword evidence="1" id="KW-0560">Oxidoreductase</keyword>
<keyword evidence="1" id="KW-0712">Selenocysteine</keyword>
<name>V4A523_LOTGI</name>
<dbReference type="AlphaFoldDB" id="V4A523"/>
<dbReference type="Pfam" id="PF00837">
    <property type="entry name" value="T4_deiodinase"/>
    <property type="match status" value="1"/>
</dbReference>
<dbReference type="OrthoDB" id="428577at2759"/>
<keyword evidence="3" id="KW-1185">Reference proteome</keyword>
<dbReference type="Gene3D" id="3.40.30.10">
    <property type="entry name" value="Glutaredoxin"/>
    <property type="match status" value="1"/>
</dbReference>
<dbReference type="Proteomes" id="UP000030746">
    <property type="component" value="Unassembled WGS sequence"/>
</dbReference>
<dbReference type="KEGG" id="lgi:LOTGIDRAFT_165775"/>
<evidence type="ECO:0000313" key="2">
    <source>
        <dbReference type="EMBL" id="ESO88331.1"/>
    </source>
</evidence>
<dbReference type="GeneID" id="20240178"/>
<sequence length="121" mass="13965">MDKKIGEFNSAAEEFGAQADFLLVYVKEAHPTDEWALGFNKFNYKQQKNLNSRLETATQVRHYFKIKTPVVADTMSNVTCVSYSAFPIRVCIIKDNRIQFLTHFDPMGGSYNIFEQVKQML</sequence>
<dbReference type="RefSeq" id="XP_009061042.1">
    <property type="nucleotide sequence ID" value="XM_009062794.1"/>
</dbReference>
<evidence type="ECO:0000313" key="3">
    <source>
        <dbReference type="Proteomes" id="UP000030746"/>
    </source>
</evidence>
<proteinExistence type="inferred from homology"/>
<comment type="similarity">
    <text evidence="1">Belongs to the iodothyronine deiodinase family.</text>
</comment>
<dbReference type="InterPro" id="IPR000643">
    <property type="entry name" value="Iodothyronine_deiodinase"/>
</dbReference>
<dbReference type="PANTHER" id="PTHR11781:SF22">
    <property type="entry name" value="TYPE I IODOTHYRONINE DEIODINASE"/>
    <property type="match status" value="1"/>
</dbReference>
<dbReference type="EMBL" id="KB202719">
    <property type="protein sequence ID" value="ESO88331.1"/>
    <property type="molecule type" value="Genomic_DNA"/>
</dbReference>
<dbReference type="CTD" id="20240178"/>
<protein>
    <recommendedName>
        <fullName evidence="1">Iodothyronine deiodinase</fullName>
    </recommendedName>
</protein>
<dbReference type="GO" id="GO:0042446">
    <property type="term" value="P:hormone biosynthetic process"/>
    <property type="evidence" value="ECO:0007669"/>
    <property type="project" value="UniProtKB-KW"/>
</dbReference>
<evidence type="ECO:0000256" key="1">
    <source>
        <dbReference type="RuleBase" id="RU000676"/>
    </source>
</evidence>
<dbReference type="PANTHER" id="PTHR11781">
    <property type="entry name" value="IODOTHYRONINE DEIODINASE"/>
    <property type="match status" value="1"/>
</dbReference>
<reference evidence="2 3" key="1">
    <citation type="journal article" date="2013" name="Nature">
        <title>Insights into bilaterian evolution from three spiralian genomes.</title>
        <authorList>
            <person name="Simakov O."/>
            <person name="Marletaz F."/>
            <person name="Cho S.J."/>
            <person name="Edsinger-Gonzales E."/>
            <person name="Havlak P."/>
            <person name="Hellsten U."/>
            <person name="Kuo D.H."/>
            <person name="Larsson T."/>
            <person name="Lv J."/>
            <person name="Arendt D."/>
            <person name="Savage R."/>
            <person name="Osoegawa K."/>
            <person name="de Jong P."/>
            <person name="Grimwood J."/>
            <person name="Chapman J.A."/>
            <person name="Shapiro H."/>
            <person name="Aerts A."/>
            <person name="Otillar R.P."/>
            <person name="Terry A.Y."/>
            <person name="Boore J.L."/>
            <person name="Grigoriev I.V."/>
            <person name="Lindberg D.R."/>
            <person name="Seaver E.C."/>
            <person name="Weisblat D.A."/>
            <person name="Putnam N.H."/>
            <person name="Rokhsar D.S."/>
        </authorList>
    </citation>
    <scope>NUCLEOTIDE SEQUENCE [LARGE SCALE GENOMIC DNA]</scope>
</reference>
<keyword evidence="1" id="KW-0893">Thyroid hormones biosynthesis</keyword>
<accession>V4A523</accession>
<gene>
    <name evidence="2" type="ORF">LOTGIDRAFT_165775</name>
</gene>
<organism evidence="2 3">
    <name type="scientific">Lottia gigantea</name>
    <name type="common">Giant owl limpet</name>
    <dbReference type="NCBI Taxonomy" id="225164"/>
    <lineage>
        <taxon>Eukaryota</taxon>
        <taxon>Metazoa</taxon>
        <taxon>Spiralia</taxon>
        <taxon>Lophotrochozoa</taxon>
        <taxon>Mollusca</taxon>
        <taxon>Gastropoda</taxon>
        <taxon>Patellogastropoda</taxon>
        <taxon>Lottioidea</taxon>
        <taxon>Lottiidae</taxon>
        <taxon>Lottia</taxon>
    </lineage>
</organism>
<comment type="function">
    <text evidence="1">Responsible for the deiodination of T4 (3,5,3',5'-tetraiodothyronine).</text>
</comment>
<dbReference type="HOGENOM" id="CLU_103502_1_0_1"/>
<dbReference type="OMA" id="RTIEERC"/>